<feature type="coiled-coil region" evidence="1">
    <location>
        <begin position="201"/>
        <end position="301"/>
    </location>
</feature>
<evidence type="ECO:0000313" key="2">
    <source>
        <dbReference type="EMBL" id="CEF62353.1"/>
    </source>
</evidence>
<dbReference type="WBParaSite" id="SRAE_1000062600.1">
    <property type="protein sequence ID" value="SRAE_1000062600.1"/>
    <property type="gene ID" value="WBGene00257223"/>
</dbReference>
<dbReference type="EMBL" id="LN609528">
    <property type="protein sequence ID" value="CEF62353.1"/>
    <property type="molecule type" value="Genomic_DNA"/>
</dbReference>
<dbReference type="STRING" id="34506.A0A090MUP8"/>
<protein>
    <submittedName>
        <fullName evidence="2 4">Zinc finger, RING/FYVE/PHD-type domain-containing protein</fullName>
    </submittedName>
</protein>
<organism evidence="2">
    <name type="scientific">Strongyloides ratti</name>
    <name type="common">Parasitic roundworm</name>
    <dbReference type="NCBI Taxonomy" id="34506"/>
    <lineage>
        <taxon>Eukaryota</taxon>
        <taxon>Metazoa</taxon>
        <taxon>Ecdysozoa</taxon>
        <taxon>Nematoda</taxon>
        <taxon>Chromadorea</taxon>
        <taxon>Rhabditida</taxon>
        <taxon>Tylenchina</taxon>
        <taxon>Panagrolaimomorpha</taxon>
        <taxon>Strongyloidoidea</taxon>
        <taxon>Strongyloididae</taxon>
        <taxon>Strongyloides</taxon>
    </lineage>
</organism>
<gene>
    <name evidence="2 4 5" type="ORF">SRAE_1000062600</name>
</gene>
<dbReference type="Proteomes" id="UP000035682">
    <property type="component" value="Unplaced"/>
</dbReference>
<reference evidence="4" key="2">
    <citation type="submission" date="2020-12" db="UniProtKB">
        <authorList>
            <consortium name="WormBaseParasite"/>
        </authorList>
    </citation>
    <scope>IDENTIFICATION</scope>
</reference>
<dbReference type="CTD" id="36374718"/>
<accession>A0A090MUP8</accession>
<keyword evidence="1" id="KW-0175">Coiled coil</keyword>
<evidence type="ECO:0000313" key="4">
    <source>
        <dbReference type="WBParaSite" id="SRAE_1000062600.1"/>
    </source>
</evidence>
<evidence type="ECO:0000313" key="3">
    <source>
        <dbReference type="Proteomes" id="UP000035682"/>
    </source>
</evidence>
<name>A0A090MUP8_STRRB</name>
<evidence type="ECO:0000313" key="5">
    <source>
        <dbReference type="WormBase" id="SRAE_1000062600"/>
    </source>
</evidence>
<dbReference type="GeneID" id="36374718"/>
<dbReference type="WormBase" id="SRAE_1000062600">
    <property type="protein sequence ID" value="SRP04445"/>
    <property type="gene ID" value="WBGene00257223"/>
</dbReference>
<dbReference type="RefSeq" id="XP_024501555.1">
    <property type="nucleotide sequence ID" value="XM_024647482.1"/>
</dbReference>
<reference evidence="2 3" key="1">
    <citation type="submission" date="2014-09" db="EMBL/GenBank/DDBJ databases">
        <authorList>
            <person name="Martin A.A."/>
        </authorList>
    </citation>
    <scope>NUCLEOTIDE SEQUENCE</scope>
    <source>
        <strain evidence="3">ED321</strain>
        <strain evidence="2">ED321 Heterogonic</strain>
    </source>
</reference>
<dbReference type="AlphaFoldDB" id="A0A090MUP8"/>
<sequence length="365" mass="43977">MNNQLLFDERTTLNSSFYTNELCVNTRCGHSTEIKIMKKWVTTYNKCPYCFITSKPNDIIKIFHEDTINEKYGEYYENKYKELKKYLDEMSKNKHFNEKENTIKNFEFKVECKKNKELNKLLYQKIENGYNFIDQNAIEDMIQIEMKAKDEEINILKLKIFEANDSSMLDEKDVANTNRLYKLKNSLRHYKEETIKYLSRLQLLQEQYNILNKENIVLKDKCSKINDLQELKDKIGNQMEIIDNLTNKNEVLTKEAQNHEKINERQNKKIEKKFHELNNQYQELKNKADILEKKIKSFDNDEKEYYKFNKTLCDIIPDFNYKNKTLELSRSLFLNEQQKLGSPVWKKVEDDIYFGIKKFVDLFNN</sequence>
<keyword evidence="3" id="KW-1185">Reference proteome</keyword>
<proteinExistence type="predicted"/>
<evidence type="ECO:0000256" key="1">
    <source>
        <dbReference type="SAM" id="Coils"/>
    </source>
</evidence>